<dbReference type="VEuPathDB" id="FungiDB:BD410DRAFT_129642"/>
<dbReference type="STRING" id="50990.A0A4Y7Q8L9"/>
<feature type="compositionally biased region" description="Polar residues" evidence="1">
    <location>
        <begin position="197"/>
        <end position="223"/>
    </location>
</feature>
<organism evidence="3 4">
    <name type="scientific">Rickenella mellea</name>
    <dbReference type="NCBI Taxonomy" id="50990"/>
    <lineage>
        <taxon>Eukaryota</taxon>
        <taxon>Fungi</taxon>
        <taxon>Dikarya</taxon>
        <taxon>Basidiomycota</taxon>
        <taxon>Agaricomycotina</taxon>
        <taxon>Agaricomycetes</taxon>
        <taxon>Hymenochaetales</taxon>
        <taxon>Rickenellaceae</taxon>
        <taxon>Rickenella</taxon>
    </lineage>
</organism>
<dbReference type="Proteomes" id="UP000294933">
    <property type="component" value="Unassembled WGS sequence"/>
</dbReference>
<dbReference type="AlphaFoldDB" id="A0A4Y7Q8L9"/>
<gene>
    <name evidence="3" type="ORF">BD410DRAFT_129642</name>
</gene>
<evidence type="ECO:0000256" key="2">
    <source>
        <dbReference type="SAM" id="SignalP"/>
    </source>
</evidence>
<feature type="region of interest" description="Disordered" evidence="1">
    <location>
        <begin position="197"/>
        <end position="243"/>
    </location>
</feature>
<name>A0A4Y7Q8L9_9AGAM</name>
<feature type="signal peptide" evidence="2">
    <location>
        <begin position="1"/>
        <end position="23"/>
    </location>
</feature>
<accession>A0A4Y7Q8L9</accession>
<dbReference type="OrthoDB" id="5358959at2759"/>
<dbReference type="Gene3D" id="2.60.120.260">
    <property type="entry name" value="Galactose-binding domain-like"/>
    <property type="match status" value="1"/>
</dbReference>
<sequence>MVIRERTLRSLFVLSGLSAVVSSGEFHRPAALVENPSPLKQRILKPTSDVSDGLDLGPSTLGRLLIRQNTCMAGTSTCSEAGRCCPTGGDCCPNSGCCGSGNFCYGNGCCATGEAGCAQNSCCPAGATCCPGGGCCSGTDSCVTVNGQRGCCPNGQTCSGSPMSCSITGYTPCPSDNYCCPSGDTCVRDSNNQPSCSGGGSTQPAGSGSGSMTPVSTPSNTASVPKATYTLQPPPVSQAGSTNSTVAATDGRIVYSPQWTTSSTCSAVTRSCNDTGAYMKFQFIGTAVYMNLQLGTSGVVYTADVDGQADTVDGYRTTDSCGTGWSRFDLASGLHTVTVTIAGPSPNSPSGNSQAGMDFTSFVYVLPCLFEIFINEFMAILFCEIDSRRKLLRGLRLQAHLRVLLCQVKPPGQLR</sequence>
<evidence type="ECO:0000313" key="4">
    <source>
        <dbReference type="Proteomes" id="UP000294933"/>
    </source>
</evidence>
<protein>
    <recommendedName>
        <fullName evidence="5">Granulins domain-containing protein</fullName>
    </recommendedName>
</protein>
<evidence type="ECO:0008006" key="5">
    <source>
        <dbReference type="Google" id="ProtNLM"/>
    </source>
</evidence>
<reference evidence="3 4" key="1">
    <citation type="submission" date="2018-06" db="EMBL/GenBank/DDBJ databases">
        <title>A transcriptomic atlas of mushroom development highlights an independent origin of complex multicellularity.</title>
        <authorList>
            <consortium name="DOE Joint Genome Institute"/>
            <person name="Krizsan K."/>
            <person name="Almasi E."/>
            <person name="Merenyi Z."/>
            <person name="Sahu N."/>
            <person name="Viragh M."/>
            <person name="Koszo T."/>
            <person name="Mondo S."/>
            <person name="Kiss B."/>
            <person name="Balint B."/>
            <person name="Kues U."/>
            <person name="Barry K."/>
            <person name="Hegedus J.C."/>
            <person name="Henrissat B."/>
            <person name="Johnson J."/>
            <person name="Lipzen A."/>
            <person name="Ohm R."/>
            <person name="Nagy I."/>
            <person name="Pangilinan J."/>
            <person name="Yan J."/>
            <person name="Xiong Y."/>
            <person name="Grigoriev I.V."/>
            <person name="Hibbett D.S."/>
            <person name="Nagy L.G."/>
        </authorList>
    </citation>
    <scope>NUCLEOTIDE SEQUENCE [LARGE SCALE GENOMIC DNA]</scope>
    <source>
        <strain evidence="3 4">SZMC22713</strain>
    </source>
</reference>
<dbReference type="EMBL" id="ML170168">
    <property type="protein sequence ID" value="TDL23944.1"/>
    <property type="molecule type" value="Genomic_DNA"/>
</dbReference>
<evidence type="ECO:0000313" key="3">
    <source>
        <dbReference type="EMBL" id="TDL23944.1"/>
    </source>
</evidence>
<evidence type="ECO:0000256" key="1">
    <source>
        <dbReference type="SAM" id="MobiDB-lite"/>
    </source>
</evidence>
<proteinExistence type="predicted"/>
<feature type="chain" id="PRO_5021348862" description="Granulins domain-containing protein" evidence="2">
    <location>
        <begin position="24"/>
        <end position="415"/>
    </location>
</feature>
<keyword evidence="4" id="KW-1185">Reference proteome</keyword>
<keyword evidence="2" id="KW-0732">Signal</keyword>